<dbReference type="SUPFAM" id="SSF52821">
    <property type="entry name" value="Rhodanese/Cell cycle control phosphatase"/>
    <property type="match status" value="2"/>
</dbReference>
<gene>
    <name evidence="4" type="ORF">Y882_10485</name>
</gene>
<dbReference type="RefSeq" id="WP_046971822.1">
    <property type="nucleotide sequence ID" value="NZ_JPLA01000026.1"/>
</dbReference>
<feature type="domain" description="Rhodanese" evidence="3">
    <location>
        <begin position="174"/>
        <end position="287"/>
    </location>
</feature>
<evidence type="ECO:0000259" key="3">
    <source>
        <dbReference type="PROSITE" id="PS50206"/>
    </source>
</evidence>
<dbReference type="PROSITE" id="PS50206">
    <property type="entry name" value="RHODANESE_3"/>
    <property type="match status" value="2"/>
</dbReference>
<proteinExistence type="predicted"/>
<keyword evidence="1 4" id="KW-0808">Transferase</keyword>
<dbReference type="Proteomes" id="UP000035481">
    <property type="component" value="Unassembled WGS sequence"/>
</dbReference>
<dbReference type="OrthoDB" id="9781034at2"/>
<protein>
    <submittedName>
        <fullName evidence="4">Sulfurtransferase</fullName>
    </submittedName>
</protein>
<dbReference type="PANTHER" id="PTHR11364:SF27">
    <property type="entry name" value="SULFURTRANSFERASE"/>
    <property type="match status" value="1"/>
</dbReference>
<dbReference type="InterPro" id="IPR001763">
    <property type="entry name" value="Rhodanese-like_dom"/>
</dbReference>
<organism evidence="4 5">
    <name type="scientific">Dyella japonica DSM 16301</name>
    <dbReference type="NCBI Taxonomy" id="1440762"/>
    <lineage>
        <taxon>Bacteria</taxon>
        <taxon>Pseudomonadati</taxon>
        <taxon>Pseudomonadota</taxon>
        <taxon>Gammaproteobacteria</taxon>
        <taxon>Lysobacterales</taxon>
        <taxon>Rhodanobacteraceae</taxon>
        <taxon>Dyella</taxon>
    </lineage>
</organism>
<evidence type="ECO:0000256" key="2">
    <source>
        <dbReference type="ARBA" id="ARBA00022737"/>
    </source>
</evidence>
<dbReference type="SMART" id="SM00450">
    <property type="entry name" value="RHOD"/>
    <property type="match status" value="2"/>
</dbReference>
<accession>A0A0G9H207</accession>
<dbReference type="CDD" id="cd01449">
    <property type="entry name" value="TST_Repeat_2"/>
    <property type="match status" value="1"/>
</dbReference>
<dbReference type="InterPro" id="IPR036873">
    <property type="entry name" value="Rhodanese-like_dom_sf"/>
</dbReference>
<dbReference type="STRING" id="1440762.Y882_10485"/>
<dbReference type="AlphaFoldDB" id="A0A0G9H207"/>
<dbReference type="Pfam" id="PF00581">
    <property type="entry name" value="Rhodanese"/>
    <property type="match status" value="2"/>
</dbReference>
<evidence type="ECO:0000313" key="5">
    <source>
        <dbReference type="Proteomes" id="UP000035481"/>
    </source>
</evidence>
<dbReference type="EMBL" id="JPLA01000026">
    <property type="protein sequence ID" value="KLD63603.1"/>
    <property type="molecule type" value="Genomic_DNA"/>
</dbReference>
<dbReference type="CDD" id="cd01448">
    <property type="entry name" value="TST_Repeat_1"/>
    <property type="match status" value="1"/>
</dbReference>
<dbReference type="PATRIC" id="fig|1440762.4.peg.1592"/>
<reference evidence="4 5" key="1">
    <citation type="journal article" date="2015" name="Antonie Van Leeuwenhoek">
        <title>A phylogenomic and molecular marker based taxonomic framework for the order Xanthomonadales: proposal to transfer the families Algiphilaceae and Solimonadaceae to the order Nevskiales ord. nov. and to create a new family within the order Xanthomonadales, the family Rhodanobacteraceae fam. nov., containing the genus Rhodanobacter and its closest relatives.</title>
        <authorList>
            <person name="Naushad S."/>
            <person name="Adeolu M."/>
            <person name="Wong S."/>
            <person name="Sohail M."/>
            <person name="Schellhorn H.E."/>
            <person name="Gupta R.S."/>
        </authorList>
    </citation>
    <scope>NUCLEOTIDE SEQUENCE [LARGE SCALE GENOMIC DNA]</scope>
    <source>
        <strain evidence="4 5">DSM 16301</strain>
    </source>
</reference>
<dbReference type="PANTHER" id="PTHR11364">
    <property type="entry name" value="THIOSULFATE SULFERTANSFERASE"/>
    <property type="match status" value="1"/>
</dbReference>
<comment type="caution">
    <text evidence="4">The sequence shown here is derived from an EMBL/GenBank/DDBJ whole genome shotgun (WGS) entry which is preliminary data.</text>
</comment>
<dbReference type="InterPro" id="IPR045078">
    <property type="entry name" value="TST/MPST-like"/>
</dbReference>
<dbReference type="Gene3D" id="3.40.250.10">
    <property type="entry name" value="Rhodanese-like domain"/>
    <property type="match status" value="2"/>
</dbReference>
<dbReference type="GO" id="GO:0004792">
    <property type="term" value="F:thiosulfate-cyanide sulfurtransferase activity"/>
    <property type="evidence" value="ECO:0007669"/>
    <property type="project" value="TreeGrafter"/>
</dbReference>
<evidence type="ECO:0000256" key="1">
    <source>
        <dbReference type="ARBA" id="ARBA00022679"/>
    </source>
</evidence>
<feature type="domain" description="Rhodanese" evidence="3">
    <location>
        <begin position="17"/>
        <end position="146"/>
    </location>
</feature>
<keyword evidence="2" id="KW-0677">Repeat</keyword>
<sequence length="293" mass="31580">MTLKTTLIDVKELAALAPADVLIVDCRFDLMAPGSGERDVGKGERDYREGHIPGAVYASLDSDLSDLSRKSLGLGRHPLPLDTAFSESLSRWGWREGMQIVCYDAANGSLAAARLWWLLRLSGIRDVAVLDGGFQAWVAAGLPVESGDVVREPRPASVYFDAEQYLVDHATLRNDAQRVLIDARAAARYRGEVEPIDPVGGHVPGALNRPFSENLREDGRFKPADELRAEFQALLGAHAPSDVVHMCGSGVTACHNLLAMEHAGLTGSRLYAPSWSGWVSDASRPVAKGAEPG</sequence>
<name>A0A0G9H207_9GAMM</name>
<evidence type="ECO:0000313" key="4">
    <source>
        <dbReference type="EMBL" id="KLD63603.1"/>
    </source>
</evidence>